<keyword evidence="1" id="KW-0472">Membrane</keyword>
<sequence>MEAALMTTRTTELAAGAQHAGFWRTPGPARLALGLVLTILLLKLPTATISLLLPEGYGTLVPASGGGKEVWISLSWIVFTLVAVGARHWIGAVSAIWLLTLSAISGGRLLADSYLSWGLWLMASSLVGLMALALALRAGGFSRKRRSADGR</sequence>
<feature type="transmembrane region" description="Helical" evidence="1">
    <location>
        <begin position="117"/>
        <end position="136"/>
    </location>
</feature>
<keyword evidence="1" id="KW-0812">Transmembrane</keyword>
<name>U1QBA4_9ACTO</name>
<protein>
    <submittedName>
        <fullName evidence="2">Uncharacterized protein</fullName>
    </submittedName>
</protein>
<comment type="caution">
    <text evidence="2">The sequence shown here is derived from an EMBL/GenBank/DDBJ whole genome shotgun (WGS) entry which is preliminary data.</text>
</comment>
<feature type="transmembrane region" description="Helical" evidence="1">
    <location>
        <begin position="31"/>
        <end position="53"/>
    </location>
</feature>
<evidence type="ECO:0000313" key="2">
    <source>
        <dbReference type="EMBL" id="ERH25075.1"/>
    </source>
</evidence>
<reference evidence="2 3" key="1">
    <citation type="submission" date="2013-08" db="EMBL/GenBank/DDBJ databases">
        <authorList>
            <person name="Weinstock G."/>
            <person name="Sodergren E."/>
            <person name="Wylie T."/>
            <person name="Fulton L."/>
            <person name="Fulton R."/>
            <person name="Fronick C."/>
            <person name="O'Laughlin M."/>
            <person name="Godfrey J."/>
            <person name="Miner T."/>
            <person name="Herter B."/>
            <person name="Appelbaum E."/>
            <person name="Cordes M."/>
            <person name="Lek S."/>
            <person name="Wollam A."/>
            <person name="Pepin K.H."/>
            <person name="Palsikar V.B."/>
            <person name="Mitreva M."/>
            <person name="Wilson R.K."/>
        </authorList>
    </citation>
    <scope>NUCLEOTIDE SEQUENCE [LARGE SCALE GENOMIC DNA]</scope>
    <source>
        <strain evidence="2 3">F0542</strain>
    </source>
</reference>
<gene>
    <name evidence="2" type="ORF">HMPREF1979_00845</name>
</gene>
<feature type="transmembrane region" description="Helical" evidence="1">
    <location>
        <begin position="74"/>
        <end position="97"/>
    </location>
</feature>
<dbReference type="Proteomes" id="UP000016536">
    <property type="component" value="Unassembled WGS sequence"/>
</dbReference>
<proteinExistence type="predicted"/>
<dbReference type="PATRIC" id="fig|1321818.3.peg.709"/>
<accession>U1QBA4</accession>
<organism evidence="2 3">
    <name type="scientific">Actinomyces johnsonii F0542</name>
    <dbReference type="NCBI Taxonomy" id="1321818"/>
    <lineage>
        <taxon>Bacteria</taxon>
        <taxon>Bacillati</taxon>
        <taxon>Actinomycetota</taxon>
        <taxon>Actinomycetes</taxon>
        <taxon>Actinomycetales</taxon>
        <taxon>Actinomycetaceae</taxon>
        <taxon>Actinomyces</taxon>
    </lineage>
</organism>
<dbReference type="HOGENOM" id="CLU_1801917_0_0_11"/>
<dbReference type="AlphaFoldDB" id="U1QBA4"/>
<keyword evidence="1" id="KW-1133">Transmembrane helix</keyword>
<evidence type="ECO:0000256" key="1">
    <source>
        <dbReference type="SAM" id="Phobius"/>
    </source>
</evidence>
<keyword evidence="3" id="KW-1185">Reference proteome</keyword>
<evidence type="ECO:0000313" key="3">
    <source>
        <dbReference type="Proteomes" id="UP000016536"/>
    </source>
</evidence>
<dbReference type="EMBL" id="AWSE01000036">
    <property type="protein sequence ID" value="ERH25075.1"/>
    <property type="molecule type" value="Genomic_DNA"/>
</dbReference>